<dbReference type="GO" id="GO:0046872">
    <property type="term" value="F:metal ion binding"/>
    <property type="evidence" value="ECO:0007669"/>
    <property type="project" value="UniProtKB-KW"/>
</dbReference>
<dbReference type="Gene3D" id="1.10.599.10">
    <property type="entry name" value="Aldehyde Ferredoxin Oxidoreductase Protein, subunit A, domain 3"/>
    <property type="match status" value="1"/>
</dbReference>
<evidence type="ECO:0000256" key="1">
    <source>
        <dbReference type="ARBA" id="ARBA00001966"/>
    </source>
</evidence>
<dbReference type="InterPro" id="IPR013985">
    <property type="entry name" value="Ald_Fedxn_OxRdtase_dom3"/>
</dbReference>
<comment type="cofactor">
    <cofactor evidence="8">
        <name>tungstopterin</name>
        <dbReference type="ChEBI" id="CHEBI:30402"/>
    </cofactor>
</comment>
<dbReference type="GO" id="GO:0051539">
    <property type="term" value="F:4 iron, 4 sulfur cluster binding"/>
    <property type="evidence" value="ECO:0007669"/>
    <property type="project" value="UniProtKB-KW"/>
</dbReference>
<dbReference type="AlphaFoldDB" id="A0A7J3X5R6"/>
<comment type="cofactor">
    <cofactor evidence="1">
        <name>[4Fe-4S] cluster</name>
        <dbReference type="ChEBI" id="CHEBI:49883"/>
    </cofactor>
</comment>
<dbReference type="Pfam" id="PF01314">
    <property type="entry name" value="AFOR_C"/>
    <property type="match status" value="1"/>
</dbReference>
<evidence type="ECO:0000313" key="10">
    <source>
        <dbReference type="EMBL" id="HHP04553.1"/>
    </source>
</evidence>
<keyword evidence="5" id="KW-0560">Oxidoreductase</keyword>
<dbReference type="InterPro" id="IPR036503">
    <property type="entry name" value="Ald_Fedxn_OxRdtase_N_sf"/>
</dbReference>
<evidence type="ECO:0000256" key="4">
    <source>
        <dbReference type="ARBA" id="ARBA00022723"/>
    </source>
</evidence>
<evidence type="ECO:0000256" key="8">
    <source>
        <dbReference type="ARBA" id="ARBA00049934"/>
    </source>
</evidence>
<accession>A0A7J3X5R6</accession>
<dbReference type="SUPFAM" id="SSF48310">
    <property type="entry name" value="Aldehyde ferredoxin oxidoreductase, C-terminal domains"/>
    <property type="match status" value="1"/>
</dbReference>
<organism evidence="10">
    <name type="scientific">Thermofilum pendens</name>
    <dbReference type="NCBI Taxonomy" id="2269"/>
    <lineage>
        <taxon>Archaea</taxon>
        <taxon>Thermoproteota</taxon>
        <taxon>Thermoprotei</taxon>
        <taxon>Thermofilales</taxon>
        <taxon>Thermofilaceae</taxon>
        <taxon>Thermofilum</taxon>
    </lineage>
</organism>
<dbReference type="PANTHER" id="PTHR30038">
    <property type="entry name" value="ALDEHYDE FERREDOXIN OXIDOREDUCTASE"/>
    <property type="match status" value="1"/>
</dbReference>
<dbReference type="InterPro" id="IPR036021">
    <property type="entry name" value="Tungsten_al_ferr_oxy-like_C"/>
</dbReference>
<comment type="caution">
    <text evidence="10">The sequence shown here is derived from an EMBL/GenBank/DDBJ whole genome shotgun (WGS) entry which is preliminary data.</text>
</comment>
<dbReference type="Pfam" id="PF02730">
    <property type="entry name" value="AFOR_N"/>
    <property type="match status" value="1"/>
</dbReference>
<dbReference type="SMART" id="SM00790">
    <property type="entry name" value="AFOR_N"/>
    <property type="match status" value="1"/>
</dbReference>
<evidence type="ECO:0000256" key="7">
    <source>
        <dbReference type="ARBA" id="ARBA00023014"/>
    </source>
</evidence>
<dbReference type="Gene3D" id="1.10.569.10">
    <property type="entry name" value="Aldehyde Ferredoxin Oxidoreductase Protein, subunit A, domain 2"/>
    <property type="match status" value="1"/>
</dbReference>
<dbReference type="SUPFAM" id="SSF56228">
    <property type="entry name" value="Aldehyde ferredoxin oxidoreductase, N-terminal domain"/>
    <property type="match status" value="1"/>
</dbReference>
<dbReference type="InterPro" id="IPR013984">
    <property type="entry name" value="Ald_Fedxn_OxRdtase_dom2"/>
</dbReference>
<dbReference type="GO" id="GO:0016625">
    <property type="term" value="F:oxidoreductase activity, acting on the aldehyde or oxo group of donors, iron-sulfur protein as acceptor"/>
    <property type="evidence" value="ECO:0007669"/>
    <property type="project" value="InterPro"/>
</dbReference>
<name>A0A7J3X5R6_THEPE</name>
<dbReference type="EMBL" id="DRZM01000077">
    <property type="protein sequence ID" value="HHP04553.1"/>
    <property type="molecule type" value="Genomic_DNA"/>
</dbReference>
<keyword evidence="4" id="KW-0479">Metal-binding</keyword>
<keyword evidence="3" id="KW-0004">4Fe-4S</keyword>
<gene>
    <name evidence="10" type="ORF">ENM88_02215</name>
</gene>
<evidence type="ECO:0000256" key="5">
    <source>
        <dbReference type="ARBA" id="ARBA00023002"/>
    </source>
</evidence>
<keyword evidence="6" id="KW-0408">Iron</keyword>
<dbReference type="PANTHER" id="PTHR30038:SF8">
    <property type="entry name" value="ALDEHYDE FERREDOXIN OXIDOREDUCTASE"/>
    <property type="match status" value="1"/>
</dbReference>
<comment type="similarity">
    <text evidence="2">Belongs to the AOR/FOR family.</text>
</comment>
<proteinExistence type="inferred from homology"/>
<dbReference type="Gene3D" id="3.60.9.10">
    <property type="entry name" value="Aldehyde ferredoxin oxidoreductase, N-terminal domain"/>
    <property type="match status" value="1"/>
</dbReference>
<sequence length="593" mass="65463">MLPNDPLRRVLYIDLSSKKYWVEDRGDVFEEYLGGTGAALKLLEEELPRGADPLSPDNVIVFAVGPLNALFPTASKTVALFKSPHTGNLGESHAGGRSAIAIRLAGYGAIVIKGASEKPVWVSVHGGKVYFRDARALWGMTSSHTVGRILREVEPGSGIRTIMRIGRAGEKLVSYACVTTETYRHFGRLGLGAVFGSKKLKALVVSGRGSLPVADRRVYREVYDSIYRLLTESPLMRKYHEIGTPINVLHLNELGALPSLNLQQARLETAEKISGEYLAQNYLGRRVSCAHCPVACIHLAALREPYEEEPYFYKTTFIGYDYEPIYALGSMLGAREPEGMLRLLDAVEAYGLDAMSTGVVLAWATEAYSRGLITKEDLAGVELRWGDYEAYIQAVRNIVEQPTDLYRAMARGVAHAAEKYGGREFALAFGGNEMAGYHTGPAAHLNYAFGARHSHLDSAGYSLDQKTIGKTPPAEELPQKLVEEESWRQVLTSLVVCLFAREVYKPDIVSSALRAAGFELGPDDLAKLGRRILANKYRLKLELGFKPEGVSFPQRIFETPTPHGKLDPAYMERAKTAYVELLLRLVEEAQKGY</sequence>
<evidence type="ECO:0000256" key="2">
    <source>
        <dbReference type="ARBA" id="ARBA00011032"/>
    </source>
</evidence>
<evidence type="ECO:0000259" key="9">
    <source>
        <dbReference type="SMART" id="SM00790"/>
    </source>
</evidence>
<dbReference type="InterPro" id="IPR013983">
    <property type="entry name" value="Ald_Fedxn_OxRdtase_N"/>
</dbReference>
<dbReference type="InterPro" id="IPR001203">
    <property type="entry name" value="OxRdtase_Ald_Fedxn_C"/>
</dbReference>
<feature type="domain" description="Aldehyde ferredoxin oxidoreductase N-terminal" evidence="9">
    <location>
        <begin position="9"/>
        <end position="209"/>
    </location>
</feature>
<dbReference type="InterPro" id="IPR051919">
    <property type="entry name" value="W-dependent_AOR"/>
</dbReference>
<evidence type="ECO:0000256" key="3">
    <source>
        <dbReference type="ARBA" id="ARBA00022485"/>
    </source>
</evidence>
<evidence type="ECO:0000256" key="6">
    <source>
        <dbReference type="ARBA" id="ARBA00023004"/>
    </source>
</evidence>
<protein>
    <submittedName>
        <fullName evidence="10">Aldehyde:ferredoxin oxidoreductase</fullName>
    </submittedName>
</protein>
<reference evidence="10" key="1">
    <citation type="journal article" date="2020" name="mSystems">
        <title>Genome- and Community-Level Interaction Insights into Carbon Utilization and Element Cycling Functions of Hydrothermarchaeota in Hydrothermal Sediment.</title>
        <authorList>
            <person name="Zhou Z."/>
            <person name="Liu Y."/>
            <person name="Xu W."/>
            <person name="Pan J."/>
            <person name="Luo Z.H."/>
            <person name="Li M."/>
        </authorList>
    </citation>
    <scope>NUCLEOTIDE SEQUENCE [LARGE SCALE GENOMIC DNA]</scope>
    <source>
        <strain evidence="10">SpSt-1125</strain>
    </source>
</reference>
<keyword evidence="7" id="KW-0411">Iron-sulfur</keyword>
<dbReference type="GO" id="GO:0009055">
    <property type="term" value="F:electron transfer activity"/>
    <property type="evidence" value="ECO:0007669"/>
    <property type="project" value="InterPro"/>
</dbReference>